<sequence length="96" mass="10763">MPIPRDVKIRSSFNFPYASFQKDGLRELMALVKQSAPEKVVFHCHLSLQRAVSASEMFAKEIESDPSIDCEVSILDGGICEWKALYASDPMLTVKL</sequence>
<dbReference type="VEuPathDB" id="MicrosporidiaDB:DI09_69p40"/>
<name>A0A098VNF3_9MICR</name>
<evidence type="ECO:0000313" key="2">
    <source>
        <dbReference type="EMBL" id="KGG50480.1"/>
    </source>
</evidence>
<comment type="caution">
    <text evidence="2">The sequence shown here is derived from an EMBL/GenBank/DDBJ whole genome shotgun (WGS) entry which is preliminary data.</text>
</comment>
<dbReference type="HOGENOM" id="CLU_2360186_0_0_1"/>
<evidence type="ECO:0000313" key="3">
    <source>
        <dbReference type="Proteomes" id="UP000029725"/>
    </source>
</evidence>
<dbReference type="RefSeq" id="XP_013236923.1">
    <property type="nucleotide sequence ID" value="XM_013381469.1"/>
</dbReference>
<gene>
    <name evidence="2" type="ORF">DI09_69p40</name>
</gene>
<accession>A0A098VNF3</accession>
<feature type="domain" description="Rhodanese" evidence="1">
    <location>
        <begin position="9"/>
        <end position="87"/>
    </location>
</feature>
<dbReference type="Proteomes" id="UP000029725">
    <property type="component" value="Unassembled WGS sequence"/>
</dbReference>
<dbReference type="AlphaFoldDB" id="A0A098VNF3"/>
<reference evidence="2 3" key="1">
    <citation type="submission" date="2014-04" db="EMBL/GenBank/DDBJ databases">
        <title>A new species of microsporidia sheds light on the evolution of extreme parasitism.</title>
        <authorList>
            <person name="Haag K.L."/>
            <person name="James T.Y."/>
            <person name="Larsson R."/>
            <person name="Schaer T.M."/>
            <person name="Refardt D."/>
            <person name="Pombert J.-F."/>
            <person name="Ebert D."/>
        </authorList>
    </citation>
    <scope>NUCLEOTIDE SEQUENCE [LARGE SCALE GENOMIC DNA]</scope>
    <source>
        <strain evidence="2 3">UGP3</strain>
        <tissue evidence="2">Spores</tissue>
    </source>
</reference>
<dbReference type="Gene3D" id="3.40.250.10">
    <property type="entry name" value="Rhodanese-like domain"/>
    <property type="match status" value="1"/>
</dbReference>
<dbReference type="InterPro" id="IPR001763">
    <property type="entry name" value="Rhodanese-like_dom"/>
</dbReference>
<protein>
    <recommendedName>
        <fullName evidence="1">Rhodanese domain-containing protein</fullName>
    </recommendedName>
</protein>
<evidence type="ECO:0000259" key="1">
    <source>
        <dbReference type="PROSITE" id="PS50206"/>
    </source>
</evidence>
<dbReference type="GeneID" id="25260632"/>
<organism evidence="2 3">
    <name type="scientific">Mitosporidium daphniae</name>
    <dbReference type="NCBI Taxonomy" id="1485682"/>
    <lineage>
        <taxon>Eukaryota</taxon>
        <taxon>Fungi</taxon>
        <taxon>Fungi incertae sedis</taxon>
        <taxon>Microsporidia</taxon>
        <taxon>Mitosporidium</taxon>
    </lineage>
</organism>
<keyword evidence="3" id="KW-1185">Reference proteome</keyword>
<dbReference type="InterPro" id="IPR036873">
    <property type="entry name" value="Rhodanese-like_dom_sf"/>
</dbReference>
<dbReference type="SUPFAM" id="SSF52821">
    <property type="entry name" value="Rhodanese/Cell cycle control phosphatase"/>
    <property type="match status" value="1"/>
</dbReference>
<proteinExistence type="predicted"/>
<dbReference type="PROSITE" id="PS50206">
    <property type="entry name" value="RHODANESE_3"/>
    <property type="match status" value="1"/>
</dbReference>
<dbReference type="EMBL" id="JMKJ01000578">
    <property type="protein sequence ID" value="KGG50480.1"/>
    <property type="molecule type" value="Genomic_DNA"/>
</dbReference>